<evidence type="ECO:0000256" key="1">
    <source>
        <dbReference type="ARBA" id="ARBA00004613"/>
    </source>
</evidence>
<evidence type="ECO:0000259" key="4">
    <source>
        <dbReference type="SMART" id="SM01318"/>
    </source>
</evidence>
<dbReference type="EMBL" id="GEDV01001817">
    <property type="protein sequence ID" value="JAP86740.1"/>
    <property type="molecule type" value="Transcribed_RNA"/>
</dbReference>
<proteinExistence type="predicted"/>
<feature type="compositionally biased region" description="Basic residues" evidence="3">
    <location>
        <begin position="198"/>
        <end position="220"/>
    </location>
</feature>
<keyword evidence="2" id="KW-0964">Secreted</keyword>
<feature type="region of interest" description="Disordered" evidence="3">
    <location>
        <begin position="196"/>
        <end position="220"/>
    </location>
</feature>
<feature type="domain" description="Single" evidence="4">
    <location>
        <begin position="129"/>
        <end position="192"/>
    </location>
</feature>
<evidence type="ECO:0000256" key="2">
    <source>
        <dbReference type="ARBA" id="ARBA00022525"/>
    </source>
</evidence>
<reference evidence="5" key="1">
    <citation type="journal article" date="2016" name="Ticks Tick Borne Dis.">
        <title>De novo assembly and annotation of the salivary gland transcriptome of Rhipicephalus appendiculatus male and female ticks during blood feeding.</title>
        <authorList>
            <person name="de Castro M.H."/>
            <person name="de Klerk D."/>
            <person name="Pienaar R."/>
            <person name="Latif A.A."/>
            <person name="Rees D.J."/>
            <person name="Mans B.J."/>
        </authorList>
    </citation>
    <scope>NUCLEOTIDE SEQUENCE</scope>
    <source>
        <tissue evidence="5">Salivary glands</tissue>
    </source>
</reference>
<organism evidence="5">
    <name type="scientific">Rhipicephalus appendiculatus</name>
    <name type="common">Brown ear tick</name>
    <dbReference type="NCBI Taxonomy" id="34631"/>
    <lineage>
        <taxon>Eukaryota</taxon>
        <taxon>Metazoa</taxon>
        <taxon>Ecdysozoa</taxon>
        <taxon>Arthropoda</taxon>
        <taxon>Chelicerata</taxon>
        <taxon>Arachnida</taxon>
        <taxon>Acari</taxon>
        <taxon>Parasitiformes</taxon>
        <taxon>Ixodida</taxon>
        <taxon>Ixodoidea</taxon>
        <taxon>Ixodidae</taxon>
        <taxon>Rhipicephalinae</taxon>
        <taxon>Rhipicephalus</taxon>
        <taxon>Rhipicephalus</taxon>
    </lineage>
</organism>
<protein>
    <submittedName>
        <fullName evidence="5">8.9 kDa family member</fullName>
    </submittedName>
</protein>
<feature type="domain" description="Single" evidence="4">
    <location>
        <begin position="64"/>
        <end position="123"/>
    </location>
</feature>
<dbReference type="SMART" id="SM01318">
    <property type="entry name" value="SVWC"/>
    <property type="match status" value="2"/>
</dbReference>
<dbReference type="AlphaFoldDB" id="A0A131Z7G3"/>
<evidence type="ECO:0000313" key="5">
    <source>
        <dbReference type="EMBL" id="JAP86740.1"/>
    </source>
</evidence>
<dbReference type="InterPro" id="IPR029277">
    <property type="entry name" value="SVWC_dom"/>
</dbReference>
<evidence type="ECO:0000256" key="3">
    <source>
        <dbReference type="SAM" id="MobiDB-lite"/>
    </source>
</evidence>
<comment type="subcellular location">
    <subcellularLocation>
        <location evidence="1">Secreted</location>
    </subcellularLocation>
</comment>
<sequence>MLRVCPRKPIPHFGLKSTCPTSPCHMILKGIVITWVSWLSLVRASYENVRYVDVPNVNVTNRSCIYNNENITDQVDDGNNCERRECYPTHKKVVLMSCHDPKPGCRLESNRSKQFPDCCRTVCFNTSACPIPGGDLLRDGEARNLSKPCGHYQCKNGILNITGCPEETDQRCTYSFGKDQPFPNCCGIGRLCTATGEKKRRKRNKGEGRKGKKEKKKLST</sequence>
<dbReference type="Pfam" id="PF15430">
    <property type="entry name" value="SVWC"/>
    <property type="match status" value="1"/>
</dbReference>
<accession>A0A131Z7G3</accession>
<name>A0A131Z7G3_RHIAP</name>
<dbReference type="GO" id="GO:0005576">
    <property type="term" value="C:extracellular region"/>
    <property type="evidence" value="ECO:0007669"/>
    <property type="project" value="UniProtKB-SubCell"/>
</dbReference>